<name>A0ABW2V181_9BACL</name>
<feature type="transmembrane region" description="Helical" evidence="1">
    <location>
        <begin position="12"/>
        <end position="29"/>
    </location>
</feature>
<sequence>MDQWMEFLQDRWYVVAIAAVLLLIVLNVVKTVVKWLLVAAIAAGLFWYGGSYIDRIKEVGGEIASSLKDEAVKRMLGDKATYKDNGDGTYTVTSGGVQVDGKIGSSEVKVTYMGQSFTLNLEGAVQTFIEQAQKNQG</sequence>
<accession>A0ABW2V181</accession>
<organism evidence="2 3">
    <name type="scientific">Paenibacillus thermoaerophilus</name>
    <dbReference type="NCBI Taxonomy" id="1215385"/>
    <lineage>
        <taxon>Bacteria</taxon>
        <taxon>Bacillati</taxon>
        <taxon>Bacillota</taxon>
        <taxon>Bacilli</taxon>
        <taxon>Bacillales</taxon>
        <taxon>Paenibacillaceae</taxon>
        <taxon>Paenibacillus</taxon>
    </lineage>
</organism>
<comment type="caution">
    <text evidence="2">The sequence shown here is derived from an EMBL/GenBank/DDBJ whole genome shotgun (WGS) entry which is preliminary data.</text>
</comment>
<dbReference type="RefSeq" id="WP_138788187.1">
    <property type="nucleotide sequence ID" value="NZ_JBHTGQ010000018.1"/>
</dbReference>
<evidence type="ECO:0000313" key="2">
    <source>
        <dbReference type="EMBL" id="MFC7749894.1"/>
    </source>
</evidence>
<keyword evidence="3" id="KW-1185">Reference proteome</keyword>
<dbReference type="Proteomes" id="UP001596528">
    <property type="component" value="Unassembled WGS sequence"/>
</dbReference>
<reference evidence="3" key="1">
    <citation type="journal article" date="2019" name="Int. J. Syst. Evol. Microbiol.">
        <title>The Global Catalogue of Microorganisms (GCM) 10K type strain sequencing project: providing services to taxonomists for standard genome sequencing and annotation.</title>
        <authorList>
            <consortium name="The Broad Institute Genomics Platform"/>
            <consortium name="The Broad Institute Genome Sequencing Center for Infectious Disease"/>
            <person name="Wu L."/>
            <person name="Ma J."/>
        </authorList>
    </citation>
    <scope>NUCLEOTIDE SEQUENCE [LARGE SCALE GENOMIC DNA]</scope>
    <source>
        <strain evidence="3">JCM 18657</strain>
    </source>
</reference>
<protein>
    <submittedName>
        <fullName evidence="2">Uncharacterized protein</fullName>
    </submittedName>
</protein>
<evidence type="ECO:0000313" key="3">
    <source>
        <dbReference type="Proteomes" id="UP001596528"/>
    </source>
</evidence>
<keyword evidence="1" id="KW-1133">Transmembrane helix</keyword>
<keyword evidence="1" id="KW-0472">Membrane</keyword>
<keyword evidence="1" id="KW-0812">Transmembrane</keyword>
<evidence type="ECO:0000256" key="1">
    <source>
        <dbReference type="SAM" id="Phobius"/>
    </source>
</evidence>
<dbReference type="EMBL" id="JBHTGQ010000018">
    <property type="protein sequence ID" value="MFC7749894.1"/>
    <property type="molecule type" value="Genomic_DNA"/>
</dbReference>
<feature type="transmembrane region" description="Helical" evidence="1">
    <location>
        <begin position="35"/>
        <end position="53"/>
    </location>
</feature>
<proteinExistence type="predicted"/>
<gene>
    <name evidence="2" type="ORF">ACFQWB_08065</name>
</gene>